<name>A0AA40EYE9_9PEZI</name>
<keyword evidence="3" id="KW-1185">Reference proteome</keyword>
<feature type="region of interest" description="Disordered" evidence="1">
    <location>
        <begin position="65"/>
        <end position="86"/>
    </location>
</feature>
<evidence type="ECO:0000313" key="3">
    <source>
        <dbReference type="Proteomes" id="UP001172159"/>
    </source>
</evidence>
<feature type="region of interest" description="Disordered" evidence="1">
    <location>
        <begin position="510"/>
        <end position="534"/>
    </location>
</feature>
<evidence type="ECO:0000313" key="2">
    <source>
        <dbReference type="EMBL" id="KAK0747850.1"/>
    </source>
</evidence>
<organism evidence="2 3">
    <name type="scientific">Apiosordaria backusii</name>
    <dbReference type="NCBI Taxonomy" id="314023"/>
    <lineage>
        <taxon>Eukaryota</taxon>
        <taxon>Fungi</taxon>
        <taxon>Dikarya</taxon>
        <taxon>Ascomycota</taxon>
        <taxon>Pezizomycotina</taxon>
        <taxon>Sordariomycetes</taxon>
        <taxon>Sordariomycetidae</taxon>
        <taxon>Sordariales</taxon>
        <taxon>Lasiosphaeriaceae</taxon>
        <taxon>Apiosordaria</taxon>
    </lineage>
</organism>
<dbReference type="AlphaFoldDB" id="A0AA40EYE9"/>
<protein>
    <submittedName>
        <fullName evidence="2">Uncharacterized protein</fullName>
    </submittedName>
</protein>
<accession>A0AA40EYE9</accession>
<evidence type="ECO:0000256" key="1">
    <source>
        <dbReference type="SAM" id="MobiDB-lite"/>
    </source>
</evidence>
<dbReference type="EMBL" id="JAUKTV010000001">
    <property type="protein sequence ID" value="KAK0747850.1"/>
    <property type="molecule type" value="Genomic_DNA"/>
</dbReference>
<feature type="compositionally biased region" description="Low complexity" evidence="1">
    <location>
        <begin position="267"/>
        <end position="278"/>
    </location>
</feature>
<sequence>MSTRFQTWSPSGNKAAKIPRRLVEIPRDQEELLNRSDIWLKHHIPSSILEKVKASCLNTQHKTSVVEPSSPITPSRTWAPNLGDKNTTIPRQLVELPRDQEKLLSQTDAYSAPHIPAKLSDHTRASSKGSRHRPPVAVPSSPTPTPTPQQTKEPQLAAVAELPLPSSSAGSDEDAEAQVPKVSVQTGVQQPASQAPRLHAPEPTPPSAQIIPSTYPEPSVMASPPKQKRRRLMKNAAASLDPAELSIQSTRPSILSLPKPPSPPRPASSSIPPSSSLPASPIVIRSQSIVPPAFQPVVPRTVFRGGGLPESSGSSERPPPNVPASQDPYNLFKETYPDYEGSLGDFVRGVLTLIPLQKKKTVPQYLLDDYIRVFSGDYLDYIEHLRDDQRPLTTWEWYCENVPRPIYMKGVLSSDGLKGIRRRYPDKVFAIEAQATPVQPSVRQQNVQQNEMLNTFSAPIPASFGQQNVQQNQMSNTFSTPLFHSTSRPSNFGKRPSVHVAELASDPISTAEDLPFKEQPRTNIRRSTGGAGPATKFISASARQPLTQSVRPVNMTAPRVSSSSVRFETQVDFPAREIESSGGSIWDQGVSATVSTQQMEVEGPPDEEPVNNPVPSSFSQSGEDIPQEETGNSAKRRIEYRLSDENSAGGIKRPWEAVGDPEEQQSVQQQCFATFLAEIWGHQRSKGRQVGSAMSTRQLC</sequence>
<dbReference type="Proteomes" id="UP001172159">
    <property type="component" value="Unassembled WGS sequence"/>
</dbReference>
<feature type="compositionally biased region" description="Polar residues" evidence="1">
    <location>
        <begin position="183"/>
        <end position="193"/>
    </location>
</feature>
<feature type="region of interest" description="Disordered" evidence="1">
    <location>
        <begin position="594"/>
        <end position="664"/>
    </location>
</feature>
<feature type="region of interest" description="Disordered" evidence="1">
    <location>
        <begin position="109"/>
        <end position="278"/>
    </location>
</feature>
<comment type="caution">
    <text evidence="2">The sequence shown here is derived from an EMBL/GenBank/DDBJ whole genome shotgun (WGS) entry which is preliminary data.</text>
</comment>
<gene>
    <name evidence="2" type="ORF">B0T21DRAFT_355250</name>
</gene>
<feature type="region of interest" description="Disordered" evidence="1">
    <location>
        <begin position="301"/>
        <end position="329"/>
    </location>
</feature>
<proteinExistence type="predicted"/>
<reference evidence="2" key="1">
    <citation type="submission" date="2023-06" db="EMBL/GenBank/DDBJ databases">
        <title>Genome-scale phylogeny and comparative genomics of the fungal order Sordariales.</title>
        <authorList>
            <consortium name="Lawrence Berkeley National Laboratory"/>
            <person name="Hensen N."/>
            <person name="Bonometti L."/>
            <person name="Westerberg I."/>
            <person name="Brannstrom I.O."/>
            <person name="Guillou S."/>
            <person name="Cros-Aarteil S."/>
            <person name="Calhoun S."/>
            <person name="Haridas S."/>
            <person name="Kuo A."/>
            <person name="Mondo S."/>
            <person name="Pangilinan J."/>
            <person name="Riley R."/>
            <person name="Labutti K."/>
            <person name="Andreopoulos B."/>
            <person name="Lipzen A."/>
            <person name="Chen C."/>
            <person name="Yanf M."/>
            <person name="Daum C."/>
            <person name="Ng V."/>
            <person name="Clum A."/>
            <person name="Steindorff A."/>
            <person name="Ohm R."/>
            <person name="Martin F."/>
            <person name="Silar P."/>
            <person name="Natvig D."/>
            <person name="Lalanne C."/>
            <person name="Gautier V."/>
            <person name="Ament-Velasquez S.L."/>
            <person name="Kruys A."/>
            <person name="Hutchinson M.I."/>
            <person name="Powell A.J."/>
            <person name="Barry K."/>
            <person name="Miller A.N."/>
            <person name="Grigoriev I.V."/>
            <person name="Debuchy R."/>
            <person name="Gladieux P."/>
            <person name="Thoren M.H."/>
            <person name="Johannesson H."/>
        </authorList>
    </citation>
    <scope>NUCLEOTIDE SEQUENCE</scope>
    <source>
        <strain evidence="2">CBS 540.89</strain>
    </source>
</reference>